<evidence type="ECO:0000256" key="5">
    <source>
        <dbReference type="ARBA" id="ARBA00022801"/>
    </source>
</evidence>
<comment type="caution">
    <text evidence="13">The sequence shown here is derived from an EMBL/GenBank/DDBJ whole genome shotgun (WGS) entry which is preliminary data.</text>
</comment>
<reference evidence="13" key="2">
    <citation type="submission" date="2020-09" db="EMBL/GenBank/DDBJ databases">
        <authorList>
            <person name="Sun Q."/>
            <person name="Kim S."/>
        </authorList>
    </citation>
    <scope>NUCLEOTIDE SEQUENCE</scope>
    <source>
        <strain evidence="13">KCTC 12870</strain>
    </source>
</reference>
<dbReference type="Proteomes" id="UP000642829">
    <property type="component" value="Unassembled WGS sequence"/>
</dbReference>
<feature type="binding site" evidence="12">
    <location>
        <position position="23"/>
    </location>
    <ligand>
        <name>Mg(2+)</name>
        <dbReference type="ChEBI" id="CHEBI:18420"/>
    </ligand>
</feature>
<dbReference type="NCBIfam" id="NF010109">
    <property type="entry name" value="PRK13582.1"/>
    <property type="match status" value="1"/>
</dbReference>
<dbReference type="Gene3D" id="3.90.1470.10">
    <property type="entry name" value="thrh gene product, domain 2"/>
    <property type="match status" value="1"/>
</dbReference>
<keyword evidence="5" id="KW-0378">Hydrolase</keyword>
<feature type="binding site" evidence="11">
    <location>
        <begin position="106"/>
        <end position="107"/>
    </location>
    <ligand>
        <name>substrate</name>
    </ligand>
</feature>
<evidence type="ECO:0000256" key="6">
    <source>
        <dbReference type="ARBA" id="ARBA00022842"/>
    </source>
</evidence>
<dbReference type="PANTHER" id="PTHR43344">
    <property type="entry name" value="PHOSPHOSERINE PHOSPHATASE"/>
    <property type="match status" value="1"/>
</dbReference>
<dbReference type="SUPFAM" id="SSF56784">
    <property type="entry name" value="HAD-like"/>
    <property type="match status" value="1"/>
</dbReference>
<feature type="binding site" evidence="11">
    <location>
        <position position="31"/>
    </location>
    <ligand>
        <name>substrate</name>
    </ligand>
</feature>
<dbReference type="NCBIfam" id="TIGR02137">
    <property type="entry name" value="HSK-PSP"/>
    <property type="match status" value="1"/>
</dbReference>
<accession>A0A8J3GBH5</accession>
<keyword evidence="7" id="KW-0718">Serine biosynthesis</keyword>
<feature type="binding site" evidence="12">
    <location>
        <position position="25"/>
    </location>
    <ligand>
        <name>Mg(2+)</name>
        <dbReference type="ChEBI" id="CHEBI:18420"/>
    </ligand>
</feature>
<feature type="binding site" evidence="11">
    <location>
        <position position="62"/>
    </location>
    <ligand>
        <name>substrate</name>
    </ligand>
</feature>
<comment type="cofactor">
    <cofactor evidence="12">
        <name>Mg(2+)</name>
        <dbReference type="ChEBI" id="CHEBI:18420"/>
    </cofactor>
    <text evidence="12">Binds 1 Mg(2+) ion per subunit.</text>
</comment>
<feature type="binding site" evidence="11">
    <location>
        <position position="149"/>
    </location>
    <ligand>
        <name>substrate</name>
    </ligand>
</feature>
<feature type="binding site" evidence="11">
    <location>
        <position position="171"/>
    </location>
    <ligand>
        <name>substrate</name>
    </ligand>
</feature>
<dbReference type="InterPro" id="IPR011863">
    <property type="entry name" value="HSK-PSP"/>
</dbReference>
<dbReference type="AlphaFoldDB" id="A0A8J3GBH5"/>
<keyword evidence="3" id="KW-0028">Amino-acid biosynthesis</keyword>
<evidence type="ECO:0000256" key="3">
    <source>
        <dbReference type="ARBA" id="ARBA00022605"/>
    </source>
</evidence>
<evidence type="ECO:0000256" key="1">
    <source>
        <dbReference type="ARBA" id="ARBA00005135"/>
    </source>
</evidence>
<dbReference type="PANTHER" id="PTHR43344:SF2">
    <property type="entry name" value="PHOSPHOSERINE PHOSPHATASE"/>
    <property type="match status" value="1"/>
</dbReference>
<gene>
    <name evidence="13" type="primary">thrH</name>
    <name evidence="13" type="ORF">GCM10007047_02240</name>
</gene>
<feature type="active site" description="Nucleophile" evidence="10">
    <location>
        <position position="23"/>
    </location>
</feature>
<dbReference type="EC" id="3.1.3.3" evidence="2"/>
<sequence length="217" mass="24322">MHVALDATRAGAKMPTMQLVCLDLEGVLIPEIWKAVAERTQVEGLLRTTRDEPDYDVLMNYRIDLLAQHDIRLPLIQEVIGGLTPMPGAQEFMKWLMSVSQVIILSDTFAQFAQPLMAQLGFPTLFCHELIIDPEGRVTGYQLRQDNQKEKAVRALQSLNFEIIAAGDSYNDLTMLRSADKGILYCPSEQFAAENSDLPVCTEHAELKALLEKYLAV</sequence>
<evidence type="ECO:0000256" key="9">
    <source>
        <dbReference type="ARBA" id="ARBA00048523"/>
    </source>
</evidence>
<evidence type="ECO:0000256" key="4">
    <source>
        <dbReference type="ARBA" id="ARBA00022723"/>
    </source>
</evidence>
<evidence type="ECO:0000256" key="11">
    <source>
        <dbReference type="PIRSR" id="PIRSR611863-2"/>
    </source>
</evidence>
<reference evidence="13" key="1">
    <citation type="journal article" date="2014" name="Int. J. Syst. Evol. Microbiol.">
        <title>Complete genome sequence of Corynebacterium casei LMG S-19264T (=DSM 44701T), isolated from a smear-ripened cheese.</title>
        <authorList>
            <consortium name="US DOE Joint Genome Institute (JGI-PGF)"/>
            <person name="Walter F."/>
            <person name="Albersmeier A."/>
            <person name="Kalinowski J."/>
            <person name="Ruckert C."/>
        </authorList>
    </citation>
    <scope>NUCLEOTIDE SEQUENCE</scope>
    <source>
        <strain evidence="13">KCTC 12870</strain>
    </source>
</reference>
<evidence type="ECO:0000256" key="8">
    <source>
        <dbReference type="ARBA" id="ARBA00048138"/>
    </source>
</evidence>
<protein>
    <recommendedName>
        <fullName evidence="2">phosphoserine phosphatase</fullName>
        <ecNumber evidence="2">3.1.3.3</ecNumber>
    </recommendedName>
</protein>
<dbReference type="InterPro" id="IPR023214">
    <property type="entry name" value="HAD_sf"/>
</dbReference>
<dbReference type="RefSeq" id="WP_229792033.1">
    <property type="nucleotide sequence ID" value="NZ_BMXG01000001.1"/>
</dbReference>
<dbReference type="Gene3D" id="3.40.50.1000">
    <property type="entry name" value="HAD superfamily/HAD-like"/>
    <property type="match status" value="1"/>
</dbReference>
<keyword evidence="4" id="KW-0479">Metal-binding</keyword>
<feature type="active site" description="Proton donor" evidence="10">
    <location>
        <position position="25"/>
    </location>
</feature>
<keyword evidence="6" id="KW-0460">Magnesium</keyword>
<dbReference type="GO" id="GO:0000287">
    <property type="term" value="F:magnesium ion binding"/>
    <property type="evidence" value="ECO:0007669"/>
    <property type="project" value="TreeGrafter"/>
</dbReference>
<evidence type="ECO:0000256" key="12">
    <source>
        <dbReference type="PIRSR" id="PIRSR611863-3"/>
    </source>
</evidence>
<feature type="binding site" evidence="12">
    <location>
        <position position="168"/>
    </location>
    <ligand>
        <name>Mg(2+)</name>
        <dbReference type="ChEBI" id="CHEBI:18420"/>
    </ligand>
</feature>
<evidence type="ECO:0000313" key="13">
    <source>
        <dbReference type="EMBL" id="GHB90932.1"/>
    </source>
</evidence>
<evidence type="ECO:0000256" key="10">
    <source>
        <dbReference type="PIRSR" id="PIRSR611863-1"/>
    </source>
</evidence>
<dbReference type="InterPro" id="IPR036412">
    <property type="entry name" value="HAD-like_sf"/>
</dbReference>
<evidence type="ECO:0000256" key="2">
    <source>
        <dbReference type="ARBA" id="ARBA00012640"/>
    </source>
</evidence>
<dbReference type="Pfam" id="PF00702">
    <property type="entry name" value="Hydrolase"/>
    <property type="match status" value="1"/>
</dbReference>
<comment type="pathway">
    <text evidence="1">Amino-acid biosynthesis; L-serine biosynthesis; L-serine from 3-phospho-D-glycerate: step 3/3.</text>
</comment>
<dbReference type="EMBL" id="BMXG01000001">
    <property type="protein sequence ID" value="GHB90932.1"/>
    <property type="molecule type" value="Genomic_DNA"/>
</dbReference>
<dbReference type="GO" id="GO:0006564">
    <property type="term" value="P:L-serine biosynthetic process"/>
    <property type="evidence" value="ECO:0007669"/>
    <property type="project" value="UniProtKB-KW"/>
</dbReference>
<name>A0A8J3GBH5_9BACT</name>
<dbReference type="GO" id="GO:0036424">
    <property type="term" value="F:L-phosphoserine phosphatase activity"/>
    <property type="evidence" value="ECO:0007669"/>
    <property type="project" value="TreeGrafter"/>
</dbReference>
<dbReference type="GO" id="GO:0005737">
    <property type="term" value="C:cytoplasm"/>
    <property type="evidence" value="ECO:0007669"/>
    <property type="project" value="TreeGrafter"/>
</dbReference>
<evidence type="ECO:0000256" key="7">
    <source>
        <dbReference type="ARBA" id="ARBA00023299"/>
    </source>
</evidence>
<evidence type="ECO:0000313" key="14">
    <source>
        <dbReference type="Proteomes" id="UP000642829"/>
    </source>
</evidence>
<organism evidence="13 14">
    <name type="scientific">Cerasicoccus arenae</name>
    <dbReference type="NCBI Taxonomy" id="424488"/>
    <lineage>
        <taxon>Bacteria</taxon>
        <taxon>Pseudomonadati</taxon>
        <taxon>Verrucomicrobiota</taxon>
        <taxon>Opitutia</taxon>
        <taxon>Puniceicoccales</taxon>
        <taxon>Cerasicoccaceae</taxon>
        <taxon>Cerasicoccus</taxon>
    </lineage>
</organism>
<dbReference type="InterPro" id="IPR050582">
    <property type="entry name" value="HAD-like_SerB"/>
</dbReference>
<keyword evidence="14" id="KW-1185">Reference proteome</keyword>
<proteinExistence type="predicted"/>
<comment type="catalytic activity">
    <reaction evidence="9">
        <text>O-phospho-D-serine + H2O = D-serine + phosphate</text>
        <dbReference type="Rhea" id="RHEA:24873"/>
        <dbReference type="ChEBI" id="CHEBI:15377"/>
        <dbReference type="ChEBI" id="CHEBI:35247"/>
        <dbReference type="ChEBI" id="CHEBI:43474"/>
        <dbReference type="ChEBI" id="CHEBI:58680"/>
        <dbReference type="EC" id="3.1.3.3"/>
    </reaction>
</comment>
<comment type="catalytic activity">
    <reaction evidence="8">
        <text>O-phospho-L-serine + H2O = L-serine + phosphate</text>
        <dbReference type="Rhea" id="RHEA:21208"/>
        <dbReference type="ChEBI" id="CHEBI:15377"/>
        <dbReference type="ChEBI" id="CHEBI:33384"/>
        <dbReference type="ChEBI" id="CHEBI:43474"/>
        <dbReference type="ChEBI" id="CHEBI:57524"/>
        <dbReference type="EC" id="3.1.3.3"/>
    </reaction>
</comment>